<dbReference type="EMBL" id="JACSPV010000008">
    <property type="protein sequence ID" value="MBD8004719.1"/>
    <property type="molecule type" value="Genomic_DNA"/>
</dbReference>
<comment type="caution">
    <text evidence="3">The sequence shown here is derived from an EMBL/GenBank/DDBJ whole genome shotgun (WGS) entry which is preliminary data.</text>
</comment>
<keyword evidence="1" id="KW-0812">Transmembrane</keyword>
<keyword evidence="4" id="KW-1185">Reference proteome</keyword>
<evidence type="ECO:0000259" key="2">
    <source>
        <dbReference type="Pfam" id="PF08006"/>
    </source>
</evidence>
<feature type="transmembrane region" description="Helical" evidence="1">
    <location>
        <begin position="221"/>
        <end position="242"/>
    </location>
</feature>
<name>A0ABR8VIY1_9BACI</name>
<dbReference type="Pfam" id="PF08006">
    <property type="entry name" value="HAAS_TM"/>
    <property type="match status" value="1"/>
</dbReference>
<feature type="transmembrane region" description="Helical" evidence="1">
    <location>
        <begin position="74"/>
        <end position="91"/>
    </location>
</feature>
<evidence type="ECO:0000313" key="4">
    <source>
        <dbReference type="Proteomes" id="UP000648182"/>
    </source>
</evidence>
<dbReference type="SUPFAM" id="SSF158560">
    <property type="entry name" value="BH3980-like"/>
    <property type="match status" value="1"/>
</dbReference>
<keyword evidence="1" id="KW-1133">Transmembrane helix</keyword>
<keyword evidence="1" id="KW-0472">Membrane</keyword>
<dbReference type="PANTHER" id="PTHR41307">
    <property type="entry name" value="MEMBRANE PROTEIN-RELATED"/>
    <property type="match status" value="1"/>
</dbReference>
<dbReference type="RefSeq" id="WP_191811108.1">
    <property type="nucleotide sequence ID" value="NZ_JACSPV010000008.1"/>
</dbReference>
<dbReference type="PANTHER" id="PTHR41307:SF1">
    <property type="entry name" value="MEMBRANE PROTEIN"/>
    <property type="match status" value="1"/>
</dbReference>
<feature type="transmembrane region" description="Helical" evidence="1">
    <location>
        <begin position="198"/>
        <end position="215"/>
    </location>
</feature>
<feature type="transmembrane region" description="Helical" evidence="1">
    <location>
        <begin position="103"/>
        <end position="124"/>
    </location>
</feature>
<evidence type="ECO:0000313" key="3">
    <source>
        <dbReference type="EMBL" id="MBD8004719.1"/>
    </source>
</evidence>
<organism evidence="3 4">
    <name type="scientific">Bacillus norwichensis</name>
    <dbReference type="NCBI Taxonomy" id="2762217"/>
    <lineage>
        <taxon>Bacteria</taxon>
        <taxon>Bacillati</taxon>
        <taxon>Bacillota</taxon>
        <taxon>Bacilli</taxon>
        <taxon>Bacillales</taxon>
        <taxon>Bacillaceae</taxon>
        <taxon>Bacillus</taxon>
    </lineage>
</organism>
<proteinExistence type="predicted"/>
<reference evidence="3 4" key="1">
    <citation type="submission" date="2020-08" db="EMBL/GenBank/DDBJ databases">
        <title>A Genomic Blueprint of the Chicken Gut Microbiome.</title>
        <authorList>
            <person name="Gilroy R."/>
            <person name="Ravi A."/>
            <person name="Getino M."/>
            <person name="Pursley I."/>
            <person name="Horton D.L."/>
            <person name="Alikhan N.-F."/>
            <person name="Baker D."/>
            <person name="Gharbi K."/>
            <person name="Hall N."/>
            <person name="Watson M."/>
            <person name="Adriaenssens E.M."/>
            <person name="Foster-Nyarko E."/>
            <person name="Jarju S."/>
            <person name="Secka A."/>
            <person name="Antonio M."/>
            <person name="Oren A."/>
            <person name="Chaudhuri R."/>
            <person name="La Ragione R.M."/>
            <person name="Hildebrand F."/>
            <person name="Pallen M.J."/>
        </authorList>
    </citation>
    <scope>NUCLEOTIDE SEQUENCE [LARGE SCALE GENOMIC DNA]</scope>
    <source>
        <strain evidence="3 4">Sa1BUA2</strain>
    </source>
</reference>
<feature type="transmembrane region" description="Helical" evidence="1">
    <location>
        <begin position="136"/>
        <end position="161"/>
    </location>
</feature>
<evidence type="ECO:0000256" key="1">
    <source>
        <dbReference type="SAM" id="Phobius"/>
    </source>
</evidence>
<feature type="transmembrane region" description="Helical" evidence="1">
    <location>
        <begin position="173"/>
        <end position="191"/>
    </location>
</feature>
<dbReference type="Proteomes" id="UP000648182">
    <property type="component" value="Unassembled WGS sequence"/>
</dbReference>
<accession>A0ABR8VIY1</accession>
<dbReference type="InterPro" id="IPR012963">
    <property type="entry name" value="HAAS_TM"/>
</dbReference>
<protein>
    <recommendedName>
        <fullName evidence="2">HAAS transmembrane region domain-containing protein</fullName>
    </recommendedName>
</protein>
<gene>
    <name evidence="3" type="ORF">H9631_06460</name>
</gene>
<feature type="domain" description="HAAS transmembrane region" evidence="2">
    <location>
        <begin position="88"/>
        <end position="200"/>
    </location>
</feature>
<sequence length="249" mass="28019">MLSAKSETFIENLRLYLVTSGKKEKEINDLTEELKVHLIEAEKDGKNIDEIIDCTPEQYMNSLKREMDTDFKSLAKYLPIFFAGVTAYFIMGPAIRGELTLNIVQVIGFPLTAIAGLLIYVFFLQQAGKKQFSTNTFFLNGMIASACVTTLFLLLLLGSGLFVQPFYTGSATVNWIIVGICSAIFILLAVWSKTWLTIWLPAILFIPDVLFRFSNFSDTTILMIGIATFVCMFIIILLSLFLKNKKRSV</sequence>